<proteinExistence type="inferred from homology"/>
<dbReference type="PANTHER" id="PTHR30632">
    <property type="entry name" value="MOLYBDATE-BINDING PERIPLASMIC PROTEIN"/>
    <property type="match status" value="1"/>
</dbReference>
<dbReference type="PROSITE" id="PS51257">
    <property type="entry name" value="PROKAR_LIPOPROTEIN"/>
    <property type="match status" value="1"/>
</dbReference>
<evidence type="ECO:0000313" key="4">
    <source>
        <dbReference type="EMBL" id="MFD1836037.1"/>
    </source>
</evidence>
<dbReference type="SUPFAM" id="SSF53850">
    <property type="entry name" value="Periplasmic binding protein-like II"/>
    <property type="match status" value="1"/>
</dbReference>
<reference evidence="5" key="1">
    <citation type="journal article" date="2019" name="Int. J. Syst. Evol. Microbiol.">
        <title>The Global Catalogue of Microorganisms (GCM) 10K type strain sequencing project: providing services to taxonomists for standard genome sequencing and annotation.</title>
        <authorList>
            <consortium name="The Broad Institute Genomics Platform"/>
            <consortium name="The Broad Institute Genome Sequencing Center for Infectious Disease"/>
            <person name="Wu L."/>
            <person name="Ma J."/>
        </authorList>
    </citation>
    <scope>NUCLEOTIDE SEQUENCE [LARGE SCALE GENOMIC DNA]</scope>
    <source>
        <strain evidence="5">JCM 11650</strain>
    </source>
</reference>
<evidence type="ECO:0000256" key="2">
    <source>
        <dbReference type="ARBA" id="ARBA00022723"/>
    </source>
</evidence>
<name>A0ABW4PYV9_9MICO</name>
<accession>A0ABW4PYV9</accession>
<dbReference type="PIRSF" id="PIRSF004846">
    <property type="entry name" value="ModA"/>
    <property type="match status" value="1"/>
</dbReference>
<dbReference type="EMBL" id="JBHUFL010000003">
    <property type="protein sequence ID" value="MFD1836037.1"/>
    <property type="molecule type" value="Genomic_DNA"/>
</dbReference>
<keyword evidence="3" id="KW-0732">Signal</keyword>
<dbReference type="CDD" id="cd13538">
    <property type="entry name" value="PBP2_ModA_like_1"/>
    <property type="match status" value="1"/>
</dbReference>
<dbReference type="Proteomes" id="UP001597280">
    <property type="component" value="Unassembled WGS sequence"/>
</dbReference>
<dbReference type="PANTHER" id="PTHR30632:SF0">
    <property type="entry name" value="SULFATE-BINDING PROTEIN"/>
    <property type="match status" value="1"/>
</dbReference>
<protein>
    <submittedName>
        <fullName evidence="4">Molybdate ABC transporter substrate-binding protein</fullName>
    </submittedName>
</protein>
<dbReference type="Gene3D" id="3.40.190.10">
    <property type="entry name" value="Periplasmic binding protein-like II"/>
    <property type="match status" value="2"/>
</dbReference>
<dbReference type="InterPro" id="IPR005950">
    <property type="entry name" value="ModA"/>
</dbReference>
<evidence type="ECO:0000256" key="1">
    <source>
        <dbReference type="ARBA" id="ARBA00009175"/>
    </source>
</evidence>
<keyword evidence="5" id="KW-1185">Reference proteome</keyword>
<comment type="caution">
    <text evidence="4">The sequence shown here is derived from an EMBL/GenBank/DDBJ whole genome shotgun (WGS) entry which is preliminary data.</text>
</comment>
<dbReference type="Pfam" id="PF13531">
    <property type="entry name" value="SBP_bac_11"/>
    <property type="match status" value="1"/>
</dbReference>
<evidence type="ECO:0000256" key="3">
    <source>
        <dbReference type="ARBA" id="ARBA00022729"/>
    </source>
</evidence>
<gene>
    <name evidence="4" type="primary">modA</name>
    <name evidence="4" type="ORF">ACFSDA_13265</name>
</gene>
<sequence>MSRRTVPALAAALAGALLLGGCSGSSSDTAGASDAGGSTTLTVFAAASLKSSFEEIATDFEADHPGVDVQLSFAGSSDLVTQIGQGAPADVLATADTATMDQAVEQELVTGTPQDFATNTLTIAVPAGNPAGITDLASLAEPGVQLVLCAPQVPCGRAAEKVEESAGVTLSPVSEEQSVTDVLGKVTSGEADAGLVYVTDAASAGDAVEQIDLPEAKAAVNTYPLAVVAGTSQEELATEFTQEVLGERGQEVLAAQGFQAP</sequence>
<organism evidence="4 5">
    <name type="scientific">Brachybacterium rhamnosum</name>
    <dbReference type="NCBI Taxonomy" id="173361"/>
    <lineage>
        <taxon>Bacteria</taxon>
        <taxon>Bacillati</taxon>
        <taxon>Actinomycetota</taxon>
        <taxon>Actinomycetes</taxon>
        <taxon>Micrococcales</taxon>
        <taxon>Dermabacteraceae</taxon>
        <taxon>Brachybacterium</taxon>
    </lineage>
</organism>
<keyword evidence="2" id="KW-0479">Metal-binding</keyword>
<dbReference type="InterPro" id="IPR050682">
    <property type="entry name" value="ModA/WtpA"/>
</dbReference>
<comment type="similarity">
    <text evidence="1">Belongs to the bacterial solute-binding protein ModA family.</text>
</comment>
<dbReference type="NCBIfam" id="TIGR01256">
    <property type="entry name" value="modA"/>
    <property type="match status" value="1"/>
</dbReference>
<evidence type="ECO:0000313" key="5">
    <source>
        <dbReference type="Proteomes" id="UP001597280"/>
    </source>
</evidence>
<dbReference type="RefSeq" id="WP_137770602.1">
    <property type="nucleotide sequence ID" value="NZ_BAAAIS010000003.1"/>
</dbReference>